<dbReference type="EMBL" id="SSFD01000023">
    <property type="protein sequence ID" value="TXH91937.1"/>
    <property type="molecule type" value="Genomic_DNA"/>
</dbReference>
<accession>A0A5C7T8C7</accession>
<feature type="region of interest" description="Disordered" evidence="2">
    <location>
        <begin position="141"/>
        <end position="173"/>
    </location>
</feature>
<dbReference type="InterPro" id="IPR057840">
    <property type="entry name" value="FimV_N"/>
</dbReference>
<dbReference type="Pfam" id="PF25800">
    <property type="entry name" value="FimV_N"/>
    <property type="match status" value="1"/>
</dbReference>
<evidence type="ECO:0000256" key="1">
    <source>
        <dbReference type="SAM" id="Coils"/>
    </source>
</evidence>
<dbReference type="Proteomes" id="UP000321192">
    <property type="component" value="Unassembled WGS sequence"/>
</dbReference>
<name>A0A5C7T8C7_THASP</name>
<feature type="chain" id="PRO_5023017358" description="FimV N-terminal domain-containing protein" evidence="3">
    <location>
        <begin position="28"/>
        <end position="601"/>
    </location>
</feature>
<feature type="region of interest" description="Disordered" evidence="2">
    <location>
        <begin position="260"/>
        <end position="279"/>
    </location>
</feature>
<evidence type="ECO:0000256" key="2">
    <source>
        <dbReference type="SAM" id="MobiDB-lite"/>
    </source>
</evidence>
<proteinExistence type="predicted"/>
<dbReference type="RefSeq" id="WP_276656494.1">
    <property type="nucleotide sequence ID" value="NZ_SSFD01000023.1"/>
</dbReference>
<keyword evidence="3" id="KW-0732">Signal</keyword>
<evidence type="ECO:0000313" key="5">
    <source>
        <dbReference type="EMBL" id="TXH91937.1"/>
    </source>
</evidence>
<feature type="signal peptide" evidence="3">
    <location>
        <begin position="1"/>
        <end position="27"/>
    </location>
</feature>
<organism evidence="5">
    <name type="scientific">Thauera aminoaromatica</name>
    <dbReference type="NCBI Taxonomy" id="164330"/>
    <lineage>
        <taxon>Bacteria</taxon>
        <taxon>Pseudomonadati</taxon>
        <taxon>Pseudomonadota</taxon>
        <taxon>Betaproteobacteria</taxon>
        <taxon>Rhodocyclales</taxon>
        <taxon>Zoogloeaceae</taxon>
        <taxon>Thauera</taxon>
    </lineage>
</organism>
<feature type="region of interest" description="Disordered" evidence="2">
    <location>
        <begin position="385"/>
        <end position="416"/>
    </location>
</feature>
<reference evidence="5" key="1">
    <citation type="submission" date="2018-09" db="EMBL/GenBank/DDBJ databases">
        <title>Metagenome Assembled Genomes from an Advanced Water Purification Facility.</title>
        <authorList>
            <person name="Stamps B.W."/>
            <person name="Spear J.R."/>
        </authorList>
    </citation>
    <scope>NUCLEOTIDE SEQUENCE [LARGE SCALE GENOMIC DNA]</scope>
    <source>
        <strain evidence="5">Bin_27_1</strain>
    </source>
</reference>
<feature type="compositionally biased region" description="Low complexity" evidence="2">
    <location>
        <begin position="145"/>
        <end position="164"/>
    </location>
</feature>
<feature type="domain" description="FimV N-terminal" evidence="4">
    <location>
        <begin position="29"/>
        <end position="122"/>
    </location>
</feature>
<protein>
    <recommendedName>
        <fullName evidence="4">FimV N-terminal domain-containing protein</fullName>
    </recommendedName>
</protein>
<feature type="compositionally biased region" description="Low complexity" evidence="2">
    <location>
        <begin position="385"/>
        <end position="407"/>
    </location>
</feature>
<comment type="caution">
    <text evidence="5">The sequence shown here is derived from an EMBL/GenBank/DDBJ whole genome shotgun (WGS) entry which is preliminary data.</text>
</comment>
<dbReference type="AlphaFoldDB" id="A0A5C7T8C7"/>
<keyword evidence="1" id="KW-0175">Coiled coil</keyword>
<evidence type="ECO:0000256" key="3">
    <source>
        <dbReference type="SAM" id="SignalP"/>
    </source>
</evidence>
<gene>
    <name evidence="5" type="ORF">E6Q80_01340</name>
</gene>
<feature type="coiled-coil region" evidence="1">
    <location>
        <begin position="295"/>
        <end position="322"/>
    </location>
</feature>
<evidence type="ECO:0000259" key="4">
    <source>
        <dbReference type="Pfam" id="PF25800"/>
    </source>
</evidence>
<sequence length="601" mass="63278">MNNNSMPLAIAVAIALASLGTAPPAAAVALGEVAALSAMGESFRAEIRLPDGKPADAECFRVVPLSGGEFPALRQGRIAVSGSGAEARLVVRDAARVNEPVLKLAIENVCEARLRREYTLLMPFAPGARLPAAAVAAAAPPPAARAPARTPRTAPPAQAKAAPKPRARTLGTSGDESLVTLASSLYPDDPAAQARFIEATAAANPKLFADAAALTRVLPAGTALRLPDLRPAAPQSEAAPAPVVAQGPDRLVVDKTVATRSTGGTTAAHGDAPPRNHAERERALAAAIDRSIIAEMELLARIKELEEIQAGLKERLLRMQAAPAVATAPAVAVPASPPPRTEPVTPAETRPALAAENAWGRDAYLFGGLGFAALALVALLRRSRRPTPAAPSSRPTDTATATTLGSAESRKGRARAEETGFGFGVGTVDTRLEWPAGTATETIQEHKSAVELADIMMSFGRVRGAAETLAEFIRGNPREAVSPWLKLLEVYRAAGLRDEFNAIAGELNKTFNVTTVNWQSYDALRASKMSLEDLPHICEALQKTWRTAACQRHLQQLLRDNRNGTRAGFPFSVIDEILTLTAILEEDLGPCPPAADEPPRR</sequence>